<dbReference type="AlphaFoldDB" id="H8GX34"/>
<dbReference type="InterPro" id="IPR003820">
    <property type="entry name" value="KdpC"/>
</dbReference>
<dbReference type="PANTHER" id="PTHR30042:SF2">
    <property type="entry name" value="POTASSIUM-TRANSPORTING ATPASE KDPC SUBUNIT"/>
    <property type="match status" value="1"/>
</dbReference>
<dbReference type="GO" id="GO:0005524">
    <property type="term" value="F:ATP binding"/>
    <property type="evidence" value="ECO:0007669"/>
    <property type="project" value="UniProtKB-UniRule"/>
</dbReference>
<evidence type="ECO:0000256" key="9">
    <source>
        <dbReference type="ARBA" id="ARBA00023065"/>
    </source>
</evidence>
<keyword evidence="2 11" id="KW-1003">Cell membrane</keyword>
<evidence type="ECO:0000256" key="10">
    <source>
        <dbReference type="ARBA" id="ARBA00023136"/>
    </source>
</evidence>
<accession>H8GX34</accession>
<dbReference type="PIRSF" id="PIRSF001296">
    <property type="entry name" value="K_ATPase_KdpC"/>
    <property type="match status" value="1"/>
</dbReference>
<protein>
    <recommendedName>
        <fullName evidence="11">Potassium-transporting ATPase KdpC subunit</fullName>
    </recommendedName>
    <alternativeName>
        <fullName evidence="11">ATP phosphohydrolase [potassium-transporting] C chain</fullName>
    </alternativeName>
    <alternativeName>
        <fullName evidence="11">Potassium-binding and translocating subunit C</fullName>
    </alternativeName>
    <alternativeName>
        <fullName evidence="11">Potassium-translocating ATPase C chain</fullName>
    </alternativeName>
</protein>
<comment type="similarity">
    <text evidence="11">Belongs to the KdpC family.</text>
</comment>
<keyword evidence="10 11" id="KW-0472">Membrane</keyword>
<evidence type="ECO:0000256" key="6">
    <source>
        <dbReference type="ARBA" id="ARBA00022840"/>
    </source>
</evidence>
<dbReference type="PATRIC" id="fig|745776.4.peg.662"/>
<dbReference type="NCBIfam" id="NF001454">
    <property type="entry name" value="PRK00315.1"/>
    <property type="match status" value="1"/>
</dbReference>
<dbReference type="HAMAP" id="MF_00276">
    <property type="entry name" value="KdpC"/>
    <property type="match status" value="1"/>
</dbReference>
<sequence>MTTLAAGSLFPRQANGSLIEQGGKVVGSALVGQTFTGDTYFIGRPSAAGTGYDPMGASGSNLAVSNPALRERAQASAKEIAAREGVAASQIPVDLLTASGAGLDPHISPAGAELQVARVARARGLDAAQVRALVAANTETGALGLGQPGVNVLRLNLALDAAR</sequence>
<evidence type="ECO:0000256" key="1">
    <source>
        <dbReference type="ARBA" id="ARBA00022448"/>
    </source>
</evidence>
<name>H8GX34_DEIGI</name>
<dbReference type="eggNOG" id="COG2156">
    <property type="taxonomic scope" value="Bacteria"/>
</dbReference>
<keyword evidence="8 11" id="KW-1133">Transmembrane helix</keyword>
<dbReference type="GO" id="GO:0005886">
    <property type="term" value="C:plasma membrane"/>
    <property type="evidence" value="ECO:0007669"/>
    <property type="project" value="UniProtKB-SubCell"/>
</dbReference>
<evidence type="ECO:0000313" key="12">
    <source>
        <dbReference type="EMBL" id="AFD24574.1"/>
    </source>
</evidence>
<keyword evidence="1 11" id="KW-0813">Transport</keyword>
<keyword evidence="5 11" id="KW-0547">Nucleotide-binding</keyword>
<keyword evidence="3 11" id="KW-0633">Potassium transport</keyword>
<evidence type="ECO:0000313" key="13">
    <source>
        <dbReference type="Proteomes" id="UP000007575"/>
    </source>
</evidence>
<proteinExistence type="inferred from homology"/>
<keyword evidence="13" id="KW-1185">Reference proteome</keyword>
<evidence type="ECO:0000256" key="3">
    <source>
        <dbReference type="ARBA" id="ARBA00022538"/>
    </source>
</evidence>
<dbReference type="PANTHER" id="PTHR30042">
    <property type="entry name" value="POTASSIUM-TRANSPORTING ATPASE C CHAIN"/>
    <property type="match status" value="1"/>
</dbReference>
<dbReference type="Proteomes" id="UP000007575">
    <property type="component" value="Chromosome"/>
</dbReference>
<keyword evidence="4 11" id="KW-0812">Transmembrane</keyword>
<comment type="subunit">
    <text evidence="11">The system is composed of three essential subunits: KdpA, KdpB and KdpC.</text>
</comment>
<evidence type="ECO:0000256" key="5">
    <source>
        <dbReference type="ARBA" id="ARBA00022741"/>
    </source>
</evidence>
<dbReference type="STRING" id="745776.DGo_CA0647"/>
<evidence type="ECO:0000256" key="7">
    <source>
        <dbReference type="ARBA" id="ARBA00022958"/>
    </source>
</evidence>
<keyword evidence="6 11" id="KW-0067">ATP-binding</keyword>
<dbReference type="KEGG" id="dgo:DGo_CA0647"/>
<dbReference type="Pfam" id="PF02669">
    <property type="entry name" value="KdpC"/>
    <property type="match status" value="1"/>
</dbReference>
<dbReference type="HOGENOM" id="CLU_077094_2_0_0"/>
<evidence type="ECO:0000256" key="2">
    <source>
        <dbReference type="ARBA" id="ARBA00022475"/>
    </source>
</evidence>
<comment type="subcellular location">
    <subcellularLocation>
        <location evidence="11">Cell membrane</location>
        <topology evidence="11">Single-pass membrane protein</topology>
    </subcellularLocation>
</comment>
<evidence type="ECO:0000256" key="4">
    <source>
        <dbReference type="ARBA" id="ARBA00022692"/>
    </source>
</evidence>
<reference evidence="12 13" key="1">
    <citation type="journal article" date="2012" name="PLoS ONE">
        <title>Genome sequence and transcriptome analysis of the radioresistant bacterium Deinococcus gobiensis: insights into the extreme environmental adaptations.</title>
        <authorList>
            <person name="Yuan M."/>
            <person name="Chen M."/>
            <person name="Zhang W."/>
            <person name="Lu W."/>
            <person name="Wang J."/>
            <person name="Yang M."/>
            <person name="Zhao P."/>
            <person name="Tang R."/>
            <person name="Li X."/>
            <person name="Hao Y."/>
            <person name="Zhou Z."/>
            <person name="Zhan Y."/>
            <person name="Yu H."/>
            <person name="Teng C."/>
            <person name="Yan Y."/>
            <person name="Ping S."/>
            <person name="Wang Y."/>
            <person name="Lin M."/>
        </authorList>
    </citation>
    <scope>NUCLEOTIDE SEQUENCE [LARGE SCALE GENOMIC DNA]</scope>
    <source>
        <strain evidence="12 13">I-0</strain>
    </source>
</reference>
<organism evidence="12 13">
    <name type="scientific">Deinococcus gobiensis (strain DSM 21396 / JCM 16679 / CGMCC 1.7299 / I-0)</name>
    <dbReference type="NCBI Taxonomy" id="745776"/>
    <lineage>
        <taxon>Bacteria</taxon>
        <taxon>Thermotogati</taxon>
        <taxon>Deinococcota</taxon>
        <taxon>Deinococci</taxon>
        <taxon>Deinococcales</taxon>
        <taxon>Deinococcaceae</taxon>
        <taxon>Deinococcus</taxon>
    </lineage>
</organism>
<keyword evidence="7 11" id="KW-0630">Potassium</keyword>
<keyword evidence="9 11" id="KW-0406">Ion transport</keyword>
<dbReference type="NCBIfam" id="TIGR00681">
    <property type="entry name" value="kdpC"/>
    <property type="match status" value="1"/>
</dbReference>
<evidence type="ECO:0000256" key="11">
    <source>
        <dbReference type="HAMAP-Rule" id="MF_00276"/>
    </source>
</evidence>
<gene>
    <name evidence="11 12" type="primary">kdpC</name>
    <name evidence="12" type="ordered locus">DGo_CA0647</name>
</gene>
<evidence type="ECO:0000256" key="8">
    <source>
        <dbReference type="ARBA" id="ARBA00022989"/>
    </source>
</evidence>
<dbReference type="EMBL" id="CP002191">
    <property type="protein sequence ID" value="AFD24574.1"/>
    <property type="molecule type" value="Genomic_DNA"/>
</dbReference>
<dbReference type="GO" id="GO:0008556">
    <property type="term" value="F:P-type potassium transmembrane transporter activity"/>
    <property type="evidence" value="ECO:0007669"/>
    <property type="project" value="InterPro"/>
</dbReference>
<comment type="function">
    <text evidence="11">Part of the high-affinity ATP-driven potassium transport (or Kdp) system, which catalyzes the hydrolysis of ATP coupled with the electrogenic transport of potassium into the cytoplasm. This subunit acts as a catalytic chaperone that increases the ATP-binding affinity of the ATP-hydrolyzing subunit KdpB by the formation of a transient KdpB/KdpC/ATP ternary complex.</text>
</comment>